<name>A0A364XUH8_9BACT</name>
<keyword evidence="2" id="KW-1185">Reference proteome</keyword>
<dbReference type="RefSeq" id="WP_112750181.1">
    <property type="nucleotide sequence ID" value="NZ_QMFY01000035.1"/>
</dbReference>
<accession>A0A364XUH8</accession>
<evidence type="ECO:0000313" key="1">
    <source>
        <dbReference type="EMBL" id="RAV97608.1"/>
    </source>
</evidence>
<dbReference type="Proteomes" id="UP000251889">
    <property type="component" value="Unassembled WGS sequence"/>
</dbReference>
<dbReference type="OrthoDB" id="1490929at2"/>
<protein>
    <recommendedName>
        <fullName evidence="3">Apea-like HEPN domain-containing protein</fullName>
    </recommendedName>
</protein>
<dbReference type="EMBL" id="QMFY01000035">
    <property type="protein sequence ID" value="RAV97608.1"/>
    <property type="molecule type" value="Genomic_DNA"/>
</dbReference>
<sequence length="512" mass="59989">MPKDQNNSLSENIDYGHQLKKFPLHGITGGQVQEILDDLKQQGIAYRCDFDILSKHFLFRTLNINPFLSDFSSLRKSFLEDSDHEQHEVPENENEFHKYVCRFYFTIVKSPKDELLGLYEHAFADIKAIDRTLAEITQKQSETIKRNDTAEIQELIPILKYYQQHNEDARTEIMNFLKDRIHNLALNQCYDSSLFPAFFQSVPYSYYWNSKAYTPHPPSDLDNKFGDLPVRLIRDLKVTYESDRPAFNRTIQQYISEKEIIFSISDLLHKHHILDQHSTIIREALDTYSNGSKMMFANAVPTIIEGIFHDICKTVGTPENVLLTEGFQQKLNRLRKVLGSDLEYEYYSFRFRLFRNKVAHGRMNIADQSEISDMLLLDLYHASELCFSNDLKLNKKRFLIDQLNKGLSNPDYKYLIEYLLLGEEVIPAFYHLESQIIEVERLISSDGFWAFLENELDQNSDPIRHGIHYIVTLIAKRKPFDKRCTKLLKKAKVGKPDYTLLDKYVKGLHHAY</sequence>
<evidence type="ECO:0008006" key="3">
    <source>
        <dbReference type="Google" id="ProtNLM"/>
    </source>
</evidence>
<dbReference type="AlphaFoldDB" id="A0A364XUH8"/>
<evidence type="ECO:0000313" key="2">
    <source>
        <dbReference type="Proteomes" id="UP000251889"/>
    </source>
</evidence>
<comment type="caution">
    <text evidence="1">The sequence shown here is derived from an EMBL/GenBank/DDBJ whole genome shotgun (WGS) entry which is preliminary data.</text>
</comment>
<gene>
    <name evidence="1" type="ORF">DQQ10_27565</name>
</gene>
<reference evidence="1 2" key="1">
    <citation type="submission" date="2018-06" db="EMBL/GenBank/DDBJ databases">
        <title>Chryseolinea flavus sp. nov., a member of the phylum Bacteroidetes isolated from soil.</title>
        <authorList>
            <person name="Li Y."/>
            <person name="Wang J."/>
        </authorList>
    </citation>
    <scope>NUCLEOTIDE SEQUENCE [LARGE SCALE GENOMIC DNA]</scope>
    <source>
        <strain evidence="1 2">SDU1-6</strain>
    </source>
</reference>
<proteinExistence type="predicted"/>
<organism evidence="1 2">
    <name type="scientific">Pseudochryseolinea flava</name>
    <dbReference type="NCBI Taxonomy" id="2059302"/>
    <lineage>
        <taxon>Bacteria</taxon>
        <taxon>Pseudomonadati</taxon>
        <taxon>Bacteroidota</taxon>
        <taxon>Cytophagia</taxon>
        <taxon>Cytophagales</taxon>
        <taxon>Fulvivirgaceae</taxon>
        <taxon>Pseudochryseolinea</taxon>
    </lineage>
</organism>